<dbReference type="RefSeq" id="WP_183253491.1">
    <property type="nucleotide sequence ID" value="NZ_JACHEP010000007.1"/>
</dbReference>
<dbReference type="EMBL" id="JACHEP010000007">
    <property type="protein sequence ID" value="MBB5324614.1"/>
    <property type="molecule type" value="Genomic_DNA"/>
</dbReference>
<dbReference type="Proteomes" id="UP000520011">
    <property type="component" value="Unassembled WGS sequence"/>
</dbReference>
<evidence type="ECO:0000313" key="2">
    <source>
        <dbReference type="EMBL" id="MBB5324614.1"/>
    </source>
</evidence>
<name>A0A7W8MUV2_9BACL</name>
<comment type="caution">
    <text evidence="2">The sequence shown here is derived from an EMBL/GenBank/DDBJ whole genome shotgun (WGS) entry which is preliminary data.</text>
</comment>
<reference evidence="2 3" key="1">
    <citation type="submission" date="2020-08" db="EMBL/GenBank/DDBJ databases">
        <title>Genomic Encyclopedia of Type Strains, Phase IV (KMG-IV): sequencing the most valuable type-strain genomes for metagenomic binning, comparative biology and taxonomic classification.</title>
        <authorList>
            <person name="Goeker M."/>
        </authorList>
    </citation>
    <scope>NUCLEOTIDE SEQUENCE [LARGE SCALE GENOMIC DNA]</scope>
    <source>
        <strain evidence="2 3">DSM 16325</strain>
    </source>
</reference>
<dbReference type="SMART" id="SM00909">
    <property type="entry name" value="Germane"/>
    <property type="match status" value="2"/>
</dbReference>
<accession>A0A7W8MUV2</accession>
<protein>
    <submittedName>
        <fullName evidence="2">Germination protein M</fullName>
    </submittedName>
</protein>
<feature type="domain" description="GerMN" evidence="1">
    <location>
        <begin position="97"/>
        <end position="188"/>
    </location>
</feature>
<evidence type="ECO:0000259" key="1">
    <source>
        <dbReference type="SMART" id="SM00909"/>
    </source>
</evidence>
<sequence length="358" mass="39311">MLNRRTSKLVTSIFVSVLLLSGCGLFKKDQAIKEIDPPQDVSYLKDGESLQQSKENTAQASNEAQATETVKRELYLIDQNGFVVPQTLSLPKTDAVAKQALEYLVEGGPVTEMLPNGFRAVLPADTRILGVKLEKDGTIIVDFSPEFARYKREDEKKILEAITWTLTQFGNIKKVKIRINGYDQTVMPVNGTPIQDGVSREDGINIDTSGVVDITNTHPIIVYFVAQQGEQTYYVPVTRRIPNKQQNDIAAAVNELIKGPTYGSGLVSDFQPDAQLVGEPTYEDGKVTLNFNDAIYGSNKQHVISEHVLNALVLSLTEQKGVESVAITVNGKADLVREDGKALSEPVTRPENVNTGSF</sequence>
<dbReference type="PROSITE" id="PS51257">
    <property type="entry name" value="PROKAR_LIPOPROTEIN"/>
    <property type="match status" value="1"/>
</dbReference>
<gene>
    <name evidence="2" type="ORF">HNQ34_001711</name>
</gene>
<feature type="domain" description="GerMN" evidence="1">
    <location>
        <begin position="249"/>
        <end position="338"/>
    </location>
</feature>
<dbReference type="Pfam" id="PF10646">
    <property type="entry name" value="Germane"/>
    <property type="match status" value="2"/>
</dbReference>
<keyword evidence="3" id="KW-1185">Reference proteome</keyword>
<dbReference type="InterPro" id="IPR019606">
    <property type="entry name" value="GerMN"/>
</dbReference>
<dbReference type="AlphaFoldDB" id="A0A7W8MUV2"/>
<organism evidence="2 3">
    <name type="scientific">Anoxybacteroides tepidamans</name>
    <dbReference type="NCBI Taxonomy" id="265948"/>
    <lineage>
        <taxon>Bacteria</taxon>
        <taxon>Bacillati</taxon>
        <taxon>Bacillota</taxon>
        <taxon>Bacilli</taxon>
        <taxon>Bacillales</taxon>
        <taxon>Anoxybacillaceae</taxon>
        <taxon>Anoxybacteroides</taxon>
    </lineage>
</organism>
<proteinExistence type="predicted"/>
<evidence type="ECO:0000313" key="3">
    <source>
        <dbReference type="Proteomes" id="UP000520011"/>
    </source>
</evidence>